<accession>A0A0C3CPK4</accession>
<evidence type="ECO:0000313" key="2">
    <source>
        <dbReference type="Proteomes" id="UP000053989"/>
    </source>
</evidence>
<dbReference type="STRING" id="1036808.A0A0C3CPK4"/>
<organism evidence="1 2">
    <name type="scientific">Scleroderma citrinum Foug A</name>
    <dbReference type="NCBI Taxonomy" id="1036808"/>
    <lineage>
        <taxon>Eukaryota</taxon>
        <taxon>Fungi</taxon>
        <taxon>Dikarya</taxon>
        <taxon>Basidiomycota</taxon>
        <taxon>Agaricomycotina</taxon>
        <taxon>Agaricomycetes</taxon>
        <taxon>Agaricomycetidae</taxon>
        <taxon>Boletales</taxon>
        <taxon>Sclerodermatineae</taxon>
        <taxon>Sclerodermataceae</taxon>
        <taxon>Scleroderma</taxon>
    </lineage>
</organism>
<dbReference type="SUPFAM" id="SSF52540">
    <property type="entry name" value="P-loop containing nucleoside triphosphate hydrolases"/>
    <property type="match status" value="1"/>
</dbReference>
<evidence type="ECO:0000313" key="1">
    <source>
        <dbReference type="EMBL" id="KIM50525.1"/>
    </source>
</evidence>
<dbReference type="OrthoDB" id="3353471at2759"/>
<name>A0A0C3CPK4_9AGAM</name>
<dbReference type="HOGENOM" id="CLU_001324_11_0_1"/>
<dbReference type="EMBL" id="KN822395">
    <property type="protein sequence ID" value="KIM50525.1"/>
    <property type="molecule type" value="Genomic_DNA"/>
</dbReference>
<protein>
    <submittedName>
        <fullName evidence="1">Uncharacterized protein</fullName>
    </submittedName>
</protein>
<dbReference type="Proteomes" id="UP000053989">
    <property type="component" value="Unassembled WGS sequence"/>
</dbReference>
<gene>
    <name evidence="1" type="ORF">SCLCIDRAFT_145254</name>
</gene>
<proteinExistence type="predicted"/>
<sequence>PLRLAYATTFNDCQGLMLAKTTLDLRIDPFAHGQLYTALSRVRSKRDSLVIFSATSENHDTANEVSPSLLL</sequence>
<dbReference type="AlphaFoldDB" id="A0A0C3CPK4"/>
<dbReference type="InterPro" id="IPR027417">
    <property type="entry name" value="P-loop_NTPase"/>
</dbReference>
<feature type="non-terminal residue" evidence="1">
    <location>
        <position position="1"/>
    </location>
</feature>
<keyword evidence="2" id="KW-1185">Reference proteome</keyword>
<reference evidence="1 2" key="1">
    <citation type="submission" date="2014-04" db="EMBL/GenBank/DDBJ databases">
        <authorList>
            <consortium name="DOE Joint Genome Institute"/>
            <person name="Kuo A."/>
            <person name="Kohler A."/>
            <person name="Nagy L.G."/>
            <person name="Floudas D."/>
            <person name="Copeland A."/>
            <person name="Barry K.W."/>
            <person name="Cichocki N."/>
            <person name="Veneault-Fourrey C."/>
            <person name="LaButti K."/>
            <person name="Lindquist E.A."/>
            <person name="Lipzen A."/>
            <person name="Lundell T."/>
            <person name="Morin E."/>
            <person name="Murat C."/>
            <person name="Sun H."/>
            <person name="Tunlid A."/>
            <person name="Henrissat B."/>
            <person name="Grigoriev I.V."/>
            <person name="Hibbett D.S."/>
            <person name="Martin F."/>
            <person name="Nordberg H.P."/>
            <person name="Cantor M.N."/>
            <person name="Hua S.X."/>
        </authorList>
    </citation>
    <scope>NUCLEOTIDE SEQUENCE [LARGE SCALE GENOMIC DNA]</scope>
    <source>
        <strain evidence="1 2">Foug A</strain>
    </source>
</reference>
<dbReference type="InParanoid" id="A0A0C3CPK4"/>
<reference evidence="2" key="2">
    <citation type="submission" date="2015-01" db="EMBL/GenBank/DDBJ databases">
        <title>Evolutionary Origins and Diversification of the Mycorrhizal Mutualists.</title>
        <authorList>
            <consortium name="DOE Joint Genome Institute"/>
            <consortium name="Mycorrhizal Genomics Consortium"/>
            <person name="Kohler A."/>
            <person name="Kuo A."/>
            <person name="Nagy L.G."/>
            <person name="Floudas D."/>
            <person name="Copeland A."/>
            <person name="Barry K.W."/>
            <person name="Cichocki N."/>
            <person name="Veneault-Fourrey C."/>
            <person name="LaButti K."/>
            <person name="Lindquist E.A."/>
            <person name="Lipzen A."/>
            <person name="Lundell T."/>
            <person name="Morin E."/>
            <person name="Murat C."/>
            <person name="Riley R."/>
            <person name="Ohm R."/>
            <person name="Sun H."/>
            <person name="Tunlid A."/>
            <person name="Henrissat B."/>
            <person name="Grigoriev I.V."/>
            <person name="Hibbett D.S."/>
            <person name="Martin F."/>
        </authorList>
    </citation>
    <scope>NUCLEOTIDE SEQUENCE [LARGE SCALE GENOMIC DNA]</scope>
    <source>
        <strain evidence="2">Foug A</strain>
    </source>
</reference>